<accession>A0A131YEV2</accession>
<evidence type="ECO:0000313" key="1">
    <source>
        <dbReference type="EMBL" id="JAP77068.1"/>
    </source>
</evidence>
<organism evidence="1">
    <name type="scientific">Rhipicephalus appendiculatus</name>
    <name type="common">Brown ear tick</name>
    <dbReference type="NCBI Taxonomy" id="34631"/>
    <lineage>
        <taxon>Eukaryota</taxon>
        <taxon>Metazoa</taxon>
        <taxon>Ecdysozoa</taxon>
        <taxon>Arthropoda</taxon>
        <taxon>Chelicerata</taxon>
        <taxon>Arachnida</taxon>
        <taxon>Acari</taxon>
        <taxon>Parasitiformes</taxon>
        <taxon>Ixodida</taxon>
        <taxon>Ixodoidea</taxon>
        <taxon>Ixodidae</taxon>
        <taxon>Rhipicephalinae</taxon>
        <taxon>Rhipicephalus</taxon>
        <taxon>Rhipicephalus</taxon>
    </lineage>
</organism>
<dbReference type="AlphaFoldDB" id="A0A131YEV2"/>
<dbReference type="EMBL" id="GEDV01011489">
    <property type="protein sequence ID" value="JAP77068.1"/>
    <property type="molecule type" value="Transcribed_RNA"/>
</dbReference>
<sequence length="83" mass="9657">MQTIQARHKSVSFWSSLYLCCSWKRQFMHSCTQGHSKVRCRMTSSGTTSATGRICKMPDIWDGNIKLLLSWPVLHWHRTTEPC</sequence>
<protein>
    <submittedName>
        <fullName evidence="1">Uncharacterized protein</fullName>
    </submittedName>
</protein>
<name>A0A131YEV2_RHIAP</name>
<proteinExistence type="predicted"/>
<reference evidence="1" key="1">
    <citation type="journal article" date="2016" name="Ticks Tick Borne Dis.">
        <title>De novo assembly and annotation of the salivary gland transcriptome of Rhipicephalus appendiculatus male and female ticks during blood feeding.</title>
        <authorList>
            <person name="de Castro M.H."/>
            <person name="de Klerk D."/>
            <person name="Pienaar R."/>
            <person name="Latif A.A."/>
            <person name="Rees D.J."/>
            <person name="Mans B.J."/>
        </authorList>
    </citation>
    <scope>NUCLEOTIDE SEQUENCE</scope>
    <source>
        <tissue evidence="1">Salivary glands</tissue>
    </source>
</reference>